<evidence type="ECO:0000313" key="8">
    <source>
        <dbReference type="Proteomes" id="UP000256817"/>
    </source>
</evidence>
<dbReference type="Proteomes" id="UP000256817">
    <property type="component" value="Unassembled WGS sequence"/>
</dbReference>
<dbReference type="Pfam" id="PF12833">
    <property type="entry name" value="HTH_18"/>
    <property type="match status" value="1"/>
</dbReference>
<reference evidence="7 8" key="1">
    <citation type="submission" date="2018-11" db="EMBL/GenBank/DDBJ databases">
        <title>Draft genome sequences of proposed Pectobacterium aquaticum sp. nov. isolated in France from fresh water.</title>
        <authorList>
            <person name="Pedron J."/>
            <person name="Barny M.A."/>
        </authorList>
    </citation>
    <scope>NUCLEOTIDE SEQUENCE [LARGE SCALE GENOMIC DNA]</scope>
    <source>
        <strain evidence="6 7">A127-S21-F16</strain>
        <strain evidence="5 8">A35-S23-M15</strain>
    </source>
</reference>
<keyword evidence="8" id="KW-1185">Reference proteome</keyword>
<dbReference type="PROSITE" id="PS01124">
    <property type="entry name" value="HTH_ARAC_FAMILY_2"/>
    <property type="match status" value="1"/>
</dbReference>
<evidence type="ECO:0000256" key="2">
    <source>
        <dbReference type="ARBA" id="ARBA00023125"/>
    </source>
</evidence>
<evidence type="ECO:0000313" key="6">
    <source>
        <dbReference type="EMBL" id="RRO25334.1"/>
    </source>
</evidence>
<dbReference type="EMBL" id="QHJS02000002">
    <property type="protein sequence ID" value="RRO25334.1"/>
    <property type="molecule type" value="Genomic_DNA"/>
</dbReference>
<feature type="domain" description="HTH araC/xylS-type" evidence="4">
    <location>
        <begin position="8"/>
        <end position="106"/>
    </location>
</feature>
<dbReference type="RefSeq" id="WP_116166047.1">
    <property type="nucleotide sequence ID" value="NZ_QHJS02000002.1"/>
</dbReference>
<evidence type="ECO:0000256" key="3">
    <source>
        <dbReference type="ARBA" id="ARBA00023163"/>
    </source>
</evidence>
<dbReference type="InterPro" id="IPR009057">
    <property type="entry name" value="Homeodomain-like_sf"/>
</dbReference>
<dbReference type="AlphaFoldDB" id="A0AA93AU99"/>
<proteinExistence type="predicted"/>
<evidence type="ECO:0000313" key="5">
    <source>
        <dbReference type="EMBL" id="RRO05165.1"/>
    </source>
</evidence>
<dbReference type="InterPro" id="IPR050959">
    <property type="entry name" value="MarA-like"/>
</dbReference>
<dbReference type="PANTHER" id="PTHR47504">
    <property type="entry name" value="RIGHT ORIGIN-BINDING PROTEIN"/>
    <property type="match status" value="1"/>
</dbReference>
<accession>A0AA93AU99</accession>
<dbReference type="Proteomes" id="UP000256540">
    <property type="component" value="Unassembled WGS sequence"/>
</dbReference>
<dbReference type="PROSITE" id="PS00041">
    <property type="entry name" value="HTH_ARAC_FAMILY_1"/>
    <property type="match status" value="1"/>
</dbReference>
<dbReference type="Gene3D" id="1.10.10.60">
    <property type="entry name" value="Homeodomain-like"/>
    <property type="match status" value="2"/>
</dbReference>
<dbReference type="GO" id="GO:0043565">
    <property type="term" value="F:sequence-specific DNA binding"/>
    <property type="evidence" value="ECO:0007669"/>
    <property type="project" value="InterPro"/>
</dbReference>
<dbReference type="GO" id="GO:0003700">
    <property type="term" value="F:DNA-binding transcription factor activity"/>
    <property type="evidence" value="ECO:0007669"/>
    <property type="project" value="InterPro"/>
</dbReference>
<evidence type="ECO:0000256" key="1">
    <source>
        <dbReference type="ARBA" id="ARBA00023015"/>
    </source>
</evidence>
<sequence length="146" mass="17167">MYHENIVNELLEWIELHLDDSLSLQLLSEKSGYSKWYLQRLFKKHTGQALATYIRKRRMAMAANDLRESTDSILNITIKYQFGSQATFTRVFKRYFNVTPAVYRRLGNISESKFQPTLFIKKSIHLLSDDMKNKIPLAMLNNLMSN</sequence>
<dbReference type="PANTHER" id="PTHR47504:SF5">
    <property type="entry name" value="RIGHT ORIGIN-BINDING PROTEIN"/>
    <property type="match status" value="1"/>
</dbReference>
<dbReference type="InterPro" id="IPR018060">
    <property type="entry name" value="HTH_AraC"/>
</dbReference>
<organism evidence="6 7">
    <name type="scientific">Pectobacterium aquaticum</name>
    <dbReference type="NCBI Taxonomy" id="2204145"/>
    <lineage>
        <taxon>Bacteria</taxon>
        <taxon>Pseudomonadati</taxon>
        <taxon>Pseudomonadota</taxon>
        <taxon>Gammaproteobacteria</taxon>
        <taxon>Enterobacterales</taxon>
        <taxon>Pectobacteriaceae</taxon>
        <taxon>Pectobacterium</taxon>
    </lineage>
</organism>
<name>A0AA93AU99_9GAMM</name>
<dbReference type="SUPFAM" id="SSF46689">
    <property type="entry name" value="Homeodomain-like"/>
    <property type="match status" value="2"/>
</dbReference>
<gene>
    <name evidence="6" type="ORF">DMB84_000345</name>
    <name evidence="5" type="ORF">DMB85_017840</name>
</gene>
<evidence type="ECO:0000313" key="7">
    <source>
        <dbReference type="Proteomes" id="UP000256540"/>
    </source>
</evidence>
<comment type="caution">
    <text evidence="6">The sequence shown here is derived from an EMBL/GenBank/DDBJ whole genome shotgun (WGS) entry which is preliminary data.</text>
</comment>
<dbReference type="EMBL" id="QHJW02000049">
    <property type="protein sequence ID" value="RRO05165.1"/>
    <property type="molecule type" value="Genomic_DNA"/>
</dbReference>
<keyword evidence="1" id="KW-0805">Transcription regulation</keyword>
<keyword evidence="3" id="KW-0804">Transcription</keyword>
<protein>
    <submittedName>
        <fullName evidence="6">Helix-turn-helix domain-containing protein</fullName>
    </submittedName>
</protein>
<dbReference type="InterPro" id="IPR018062">
    <property type="entry name" value="HTH_AraC-typ_CS"/>
</dbReference>
<keyword evidence="2" id="KW-0238">DNA-binding</keyword>
<evidence type="ECO:0000259" key="4">
    <source>
        <dbReference type="PROSITE" id="PS01124"/>
    </source>
</evidence>
<dbReference type="SMART" id="SM00342">
    <property type="entry name" value="HTH_ARAC"/>
    <property type="match status" value="1"/>
</dbReference>